<gene>
    <name evidence="10 14" type="primary">xerC</name>
    <name evidence="14" type="ORF">ET418_11190</name>
</gene>
<dbReference type="Proteomes" id="UP000324298">
    <property type="component" value="Unassembled WGS sequence"/>
</dbReference>
<keyword evidence="9 10" id="KW-0131">Cell cycle</keyword>
<evidence type="ECO:0000256" key="4">
    <source>
        <dbReference type="ARBA" id="ARBA00022618"/>
    </source>
</evidence>
<dbReference type="NCBIfam" id="TIGR02224">
    <property type="entry name" value="recomb_XerC"/>
    <property type="match status" value="1"/>
</dbReference>
<keyword evidence="15" id="KW-1185">Reference proteome</keyword>
<feature type="domain" description="Core-binding (CB)" evidence="13">
    <location>
        <begin position="2"/>
        <end position="89"/>
    </location>
</feature>
<evidence type="ECO:0000259" key="12">
    <source>
        <dbReference type="PROSITE" id="PS51898"/>
    </source>
</evidence>
<evidence type="ECO:0000256" key="7">
    <source>
        <dbReference type="ARBA" id="ARBA00023125"/>
    </source>
</evidence>
<dbReference type="GO" id="GO:0003677">
    <property type="term" value="F:DNA binding"/>
    <property type="evidence" value="ECO:0007669"/>
    <property type="project" value="UniProtKB-UniRule"/>
</dbReference>
<dbReference type="InterPro" id="IPR011010">
    <property type="entry name" value="DNA_brk_join_enz"/>
</dbReference>
<feature type="active site" description="O-(3'-phospho-DNA)-tyrosine intermediate" evidence="10">
    <location>
        <position position="276"/>
    </location>
</feature>
<dbReference type="InterPro" id="IPR011931">
    <property type="entry name" value="Recomb_XerC"/>
</dbReference>
<sequence>MGRLAEQISAFCAYLETERNVSPHTLAAYRRDLEQLAAFAAKERGDDVSAGEVDHLLLRRYLALLGKTAKKSSIGRKLAAVRTFFRFLLRRGEIDKNPAELTATPKREQRLPFHLDIDQATALMEAPTADEKYVLRDRAILELLYSSGLRVSELTGLDIGDLDLSGGMVRVMGKGGKERIVPVGSRAIQAIREYLAQRGELAGSGAIFLNTRGQRINRRSVTRIVDTHVLRVAAFKHISPHTLRHTFATHMLEGGADLRAIQELLGHASLSTTQKYTHVGIDRLMEVYDKAHPKAKSPG</sequence>
<feature type="active site" evidence="10">
    <location>
        <position position="244"/>
    </location>
</feature>
<dbReference type="InterPro" id="IPR010998">
    <property type="entry name" value="Integrase_recombinase_N"/>
</dbReference>
<keyword evidence="6 10" id="KW-0229">DNA integration</keyword>
<accession>A0A5A9XI47</accession>
<evidence type="ECO:0000313" key="15">
    <source>
        <dbReference type="Proteomes" id="UP000324298"/>
    </source>
</evidence>
<dbReference type="GO" id="GO:0051301">
    <property type="term" value="P:cell division"/>
    <property type="evidence" value="ECO:0007669"/>
    <property type="project" value="UniProtKB-UniRule"/>
</dbReference>
<dbReference type="OrthoDB" id="9801717at2"/>
<keyword evidence="8 10" id="KW-0233">DNA recombination</keyword>
<dbReference type="InterPro" id="IPR004107">
    <property type="entry name" value="Integrase_SAM-like_N"/>
</dbReference>
<dbReference type="InterPro" id="IPR013762">
    <property type="entry name" value="Integrase-like_cat_sf"/>
</dbReference>
<dbReference type="GO" id="GO:0006313">
    <property type="term" value="P:DNA transposition"/>
    <property type="evidence" value="ECO:0007669"/>
    <property type="project" value="UniProtKB-UniRule"/>
</dbReference>
<feature type="active site" evidence="10">
    <location>
        <position position="174"/>
    </location>
</feature>
<dbReference type="PANTHER" id="PTHR30349:SF77">
    <property type="entry name" value="TYROSINE RECOMBINASE XERC"/>
    <property type="match status" value="1"/>
</dbReference>
<comment type="subunit">
    <text evidence="10">Forms a cyclic heterotetrameric complex composed of two molecules of XerC and two molecules of XerD.</text>
</comment>
<dbReference type="Gene3D" id="1.10.443.10">
    <property type="entry name" value="Intergrase catalytic core"/>
    <property type="match status" value="1"/>
</dbReference>
<comment type="subcellular location">
    <subcellularLocation>
        <location evidence="1 10">Cytoplasm</location>
    </subcellularLocation>
</comment>
<organism evidence="14 15">
    <name type="scientific">Oryzomonas rubra</name>
    <dbReference type="NCBI Taxonomy" id="2509454"/>
    <lineage>
        <taxon>Bacteria</taxon>
        <taxon>Pseudomonadati</taxon>
        <taxon>Thermodesulfobacteriota</taxon>
        <taxon>Desulfuromonadia</taxon>
        <taxon>Geobacterales</taxon>
        <taxon>Geobacteraceae</taxon>
        <taxon>Oryzomonas</taxon>
    </lineage>
</organism>
<dbReference type="PANTHER" id="PTHR30349">
    <property type="entry name" value="PHAGE INTEGRASE-RELATED"/>
    <property type="match status" value="1"/>
</dbReference>
<dbReference type="GO" id="GO:0009037">
    <property type="term" value="F:tyrosine-based site-specific recombinase activity"/>
    <property type="evidence" value="ECO:0007669"/>
    <property type="project" value="UniProtKB-UniRule"/>
</dbReference>
<dbReference type="Pfam" id="PF00589">
    <property type="entry name" value="Phage_integrase"/>
    <property type="match status" value="1"/>
</dbReference>
<evidence type="ECO:0000256" key="2">
    <source>
        <dbReference type="ARBA" id="ARBA00006657"/>
    </source>
</evidence>
<keyword evidence="7 10" id="KW-0238">DNA-binding</keyword>
<evidence type="ECO:0000256" key="5">
    <source>
        <dbReference type="ARBA" id="ARBA00022829"/>
    </source>
</evidence>
<dbReference type="GO" id="GO:0007059">
    <property type="term" value="P:chromosome segregation"/>
    <property type="evidence" value="ECO:0007669"/>
    <property type="project" value="UniProtKB-UniRule"/>
</dbReference>
<evidence type="ECO:0000256" key="8">
    <source>
        <dbReference type="ARBA" id="ARBA00023172"/>
    </source>
</evidence>
<protein>
    <recommendedName>
        <fullName evidence="10 11">Tyrosine recombinase XerC</fullName>
    </recommendedName>
</protein>
<name>A0A5A9XI47_9BACT</name>
<comment type="similarity">
    <text evidence="2 10">Belongs to the 'phage' integrase family. XerC subfamily.</text>
</comment>
<evidence type="ECO:0000256" key="9">
    <source>
        <dbReference type="ARBA" id="ARBA00023306"/>
    </source>
</evidence>
<evidence type="ECO:0000259" key="13">
    <source>
        <dbReference type="PROSITE" id="PS51900"/>
    </source>
</evidence>
<dbReference type="CDD" id="cd00798">
    <property type="entry name" value="INT_XerDC_C"/>
    <property type="match status" value="1"/>
</dbReference>
<dbReference type="InterPro" id="IPR002104">
    <property type="entry name" value="Integrase_catalytic"/>
</dbReference>
<feature type="active site" evidence="10">
    <location>
        <position position="267"/>
    </location>
</feature>
<comment type="caution">
    <text evidence="14">The sequence shown here is derived from an EMBL/GenBank/DDBJ whole genome shotgun (WGS) entry which is preliminary data.</text>
</comment>
<feature type="domain" description="Tyr recombinase" evidence="12">
    <location>
        <begin position="110"/>
        <end position="289"/>
    </location>
</feature>
<evidence type="ECO:0000256" key="10">
    <source>
        <dbReference type="HAMAP-Rule" id="MF_01808"/>
    </source>
</evidence>
<evidence type="ECO:0000313" key="14">
    <source>
        <dbReference type="EMBL" id="KAA0891341.1"/>
    </source>
</evidence>
<evidence type="ECO:0000256" key="3">
    <source>
        <dbReference type="ARBA" id="ARBA00022490"/>
    </source>
</evidence>
<dbReference type="InterPro" id="IPR044068">
    <property type="entry name" value="CB"/>
</dbReference>
<dbReference type="NCBIfam" id="NF001399">
    <property type="entry name" value="PRK00283.1"/>
    <property type="match status" value="1"/>
</dbReference>
<proteinExistence type="inferred from homology"/>
<dbReference type="Gene3D" id="1.10.150.130">
    <property type="match status" value="1"/>
</dbReference>
<evidence type="ECO:0000256" key="1">
    <source>
        <dbReference type="ARBA" id="ARBA00004496"/>
    </source>
</evidence>
<dbReference type="HAMAP" id="MF_01808">
    <property type="entry name" value="Recomb_XerC_XerD"/>
    <property type="match status" value="1"/>
</dbReference>
<dbReference type="SUPFAM" id="SSF56349">
    <property type="entry name" value="DNA breaking-rejoining enzymes"/>
    <property type="match status" value="1"/>
</dbReference>
<dbReference type="PROSITE" id="PS51898">
    <property type="entry name" value="TYR_RECOMBINASE"/>
    <property type="match status" value="1"/>
</dbReference>
<feature type="active site" evidence="10">
    <location>
        <position position="241"/>
    </location>
</feature>
<keyword evidence="5 10" id="KW-0159">Chromosome partition</keyword>
<dbReference type="InterPro" id="IPR023009">
    <property type="entry name" value="Tyrosine_recombinase_XerC/XerD"/>
</dbReference>
<evidence type="ECO:0000256" key="6">
    <source>
        <dbReference type="ARBA" id="ARBA00022908"/>
    </source>
</evidence>
<keyword evidence="3 10" id="KW-0963">Cytoplasm</keyword>
<dbReference type="InterPro" id="IPR050090">
    <property type="entry name" value="Tyrosine_recombinase_XerCD"/>
</dbReference>
<keyword evidence="4 10" id="KW-0132">Cell division</keyword>
<reference evidence="14 15" key="1">
    <citation type="submission" date="2019-04" db="EMBL/GenBank/DDBJ databases">
        <title>Geobacter ruber sp. nov., ferric-reducing bacteria isolated from paddy soil.</title>
        <authorList>
            <person name="Xu Z."/>
            <person name="Masuda Y."/>
            <person name="Itoh H."/>
            <person name="Senoo K."/>
        </authorList>
    </citation>
    <scope>NUCLEOTIDE SEQUENCE [LARGE SCALE GENOMIC DNA]</scope>
    <source>
        <strain evidence="14 15">Red88</strain>
    </source>
</reference>
<dbReference type="RefSeq" id="WP_149307704.1">
    <property type="nucleotide sequence ID" value="NZ_SRSD01000006.1"/>
</dbReference>
<dbReference type="PROSITE" id="PS51900">
    <property type="entry name" value="CB"/>
    <property type="match status" value="1"/>
</dbReference>
<dbReference type="AlphaFoldDB" id="A0A5A9XI47"/>
<dbReference type="EMBL" id="SRSD01000006">
    <property type="protein sequence ID" value="KAA0891341.1"/>
    <property type="molecule type" value="Genomic_DNA"/>
</dbReference>
<dbReference type="NCBIfam" id="NF040815">
    <property type="entry name" value="recomb_XerA_Arch"/>
    <property type="match status" value="1"/>
</dbReference>
<dbReference type="GO" id="GO:0005737">
    <property type="term" value="C:cytoplasm"/>
    <property type="evidence" value="ECO:0007669"/>
    <property type="project" value="UniProtKB-SubCell"/>
</dbReference>
<feature type="active site" evidence="10">
    <location>
        <position position="150"/>
    </location>
</feature>
<evidence type="ECO:0000256" key="11">
    <source>
        <dbReference type="NCBIfam" id="TIGR02224"/>
    </source>
</evidence>
<comment type="function">
    <text evidence="10">Site-specific tyrosine recombinase, which acts by catalyzing the cutting and rejoining of the recombining DNA molecules. The XerC-XerD complex is essential to convert dimers of the bacterial chromosome into monomers to permit their segregation at cell division. It also contributes to the segregational stability of plasmids.</text>
</comment>
<dbReference type="Pfam" id="PF02899">
    <property type="entry name" value="Phage_int_SAM_1"/>
    <property type="match status" value="1"/>
</dbReference>